<dbReference type="Proteomes" id="UP000694864">
    <property type="component" value="Chromosome 14"/>
</dbReference>
<gene>
    <name evidence="3" type="primary">LOC104743216</name>
</gene>
<reference evidence="3" key="2">
    <citation type="submission" date="2025-08" db="UniProtKB">
        <authorList>
            <consortium name="RefSeq"/>
        </authorList>
    </citation>
    <scope>IDENTIFICATION</scope>
    <source>
        <tissue evidence="3">Leaf</tissue>
    </source>
</reference>
<protein>
    <submittedName>
        <fullName evidence="3">Uncharacterized protein LOC104743216</fullName>
    </submittedName>
</protein>
<evidence type="ECO:0000313" key="3">
    <source>
        <dbReference type="RefSeq" id="XP_010462627.1"/>
    </source>
</evidence>
<accession>A0ABM0VXP1</accession>
<dbReference type="InterPro" id="IPR005135">
    <property type="entry name" value="Endo/exonuclease/phosphatase"/>
</dbReference>
<name>A0ABM0VXP1_CAMSA</name>
<dbReference type="RefSeq" id="XP_010462627.1">
    <property type="nucleotide sequence ID" value="XM_010464325.1"/>
</dbReference>
<dbReference type="InterPro" id="IPR036691">
    <property type="entry name" value="Endo/exonu/phosph_ase_sf"/>
</dbReference>
<reference evidence="2" key="1">
    <citation type="journal article" date="2014" name="Nat. Commun.">
        <title>The emerging biofuel crop Camelina sativa retains a highly undifferentiated hexaploid genome structure.</title>
        <authorList>
            <person name="Kagale S."/>
            <person name="Koh C."/>
            <person name="Nixon J."/>
            <person name="Bollina V."/>
            <person name="Clarke W.E."/>
            <person name="Tuteja R."/>
            <person name="Spillane C."/>
            <person name="Robinson S.J."/>
            <person name="Links M.G."/>
            <person name="Clarke C."/>
            <person name="Higgins E.E."/>
            <person name="Huebert T."/>
            <person name="Sharpe A.G."/>
            <person name="Parkin I.A."/>
        </authorList>
    </citation>
    <scope>NUCLEOTIDE SEQUENCE [LARGE SCALE GENOMIC DNA]</scope>
    <source>
        <strain evidence="2">cv. DH55</strain>
    </source>
</reference>
<organism evidence="2 3">
    <name type="scientific">Camelina sativa</name>
    <name type="common">False flax</name>
    <name type="synonym">Myagrum sativum</name>
    <dbReference type="NCBI Taxonomy" id="90675"/>
    <lineage>
        <taxon>Eukaryota</taxon>
        <taxon>Viridiplantae</taxon>
        <taxon>Streptophyta</taxon>
        <taxon>Embryophyta</taxon>
        <taxon>Tracheophyta</taxon>
        <taxon>Spermatophyta</taxon>
        <taxon>Magnoliopsida</taxon>
        <taxon>eudicotyledons</taxon>
        <taxon>Gunneridae</taxon>
        <taxon>Pentapetalae</taxon>
        <taxon>rosids</taxon>
        <taxon>malvids</taxon>
        <taxon>Brassicales</taxon>
        <taxon>Brassicaceae</taxon>
        <taxon>Camelineae</taxon>
        <taxon>Camelina</taxon>
    </lineage>
</organism>
<dbReference type="PANTHER" id="PTHR33710">
    <property type="entry name" value="BNAC02G09200D PROTEIN"/>
    <property type="match status" value="1"/>
</dbReference>
<feature type="domain" description="Endonuclease/exonuclease/phosphatase" evidence="1">
    <location>
        <begin position="7"/>
        <end position="230"/>
    </location>
</feature>
<proteinExistence type="predicted"/>
<dbReference type="Pfam" id="PF03372">
    <property type="entry name" value="Exo_endo_phos"/>
    <property type="match status" value="1"/>
</dbReference>
<evidence type="ECO:0000259" key="1">
    <source>
        <dbReference type="Pfam" id="PF03372"/>
    </source>
</evidence>
<sequence length="287" mass="33024">MDIFCRNVRGLNDPVKRRNFRNWLKHHKPLFGGILETHISPDKAQRILSSVASGWSFAANYPFSDLGKIWVLWYPSVQVTILSSSLQMMVWMVQLPFVFEELVVSVVYVSSVCSEERKALWQELQDLSHSHLVLNKPWLVIGDFNQTLYPHEHSVTPTASSSRGMRALSQCLSIAKLSDLPFYGNTFTWSNKQDTRHVAKKLDKILVNDDWFCCFPSSIGVYGEPGFSDHSPCCVFLDTEKPKQRSLFKFLTLLNRNPDFSPLVNLWWNALSFDCSKMLKLSKKLKE</sequence>
<keyword evidence="2" id="KW-1185">Reference proteome</keyword>
<dbReference type="Gene3D" id="3.60.10.10">
    <property type="entry name" value="Endonuclease/exonuclease/phosphatase"/>
    <property type="match status" value="1"/>
</dbReference>
<dbReference type="PANTHER" id="PTHR33710:SF77">
    <property type="entry name" value="DNASE I-LIKE SUPERFAMILY PROTEIN"/>
    <property type="match status" value="1"/>
</dbReference>
<evidence type="ECO:0000313" key="2">
    <source>
        <dbReference type="Proteomes" id="UP000694864"/>
    </source>
</evidence>
<dbReference type="GeneID" id="104743216"/>
<dbReference type="SUPFAM" id="SSF56219">
    <property type="entry name" value="DNase I-like"/>
    <property type="match status" value="1"/>
</dbReference>